<dbReference type="PANTHER" id="PTHR42085">
    <property type="entry name" value="F-BOX DOMAIN-CONTAINING PROTEIN"/>
    <property type="match status" value="1"/>
</dbReference>
<organism evidence="2 3">
    <name type="scientific">Paraphaeosphaeria minitans</name>
    <dbReference type="NCBI Taxonomy" id="565426"/>
    <lineage>
        <taxon>Eukaryota</taxon>
        <taxon>Fungi</taxon>
        <taxon>Dikarya</taxon>
        <taxon>Ascomycota</taxon>
        <taxon>Pezizomycotina</taxon>
        <taxon>Dothideomycetes</taxon>
        <taxon>Pleosporomycetidae</taxon>
        <taxon>Pleosporales</taxon>
        <taxon>Massarineae</taxon>
        <taxon>Didymosphaeriaceae</taxon>
        <taxon>Paraphaeosphaeria</taxon>
    </lineage>
</organism>
<dbReference type="Pfam" id="PF24864">
    <property type="entry name" value="DUF7730"/>
    <property type="match status" value="1"/>
</dbReference>
<dbReference type="Proteomes" id="UP000756921">
    <property type="component" value="Unassembled WGS sequence"/>
</dbReference>
<dbReference type="AlphaFoldDB" id="A0A9P6G7P5"/>
<evidence type="ECO:0000259" key="1">
    <source>
        <dbReference type="Pfam" id="PF24864"/>
    </source>
</evidence>
<proteinExistence type="predicted"/>
<dbReference type="PANTHER" id="PTHR42085:SF1">
    <property type="entry name" value="F-BOX DOMAIN-CONTAINING PROTEIN"/>
    <property type="match status" value="1"/>
</dbReference>
<dbReference type="InterPro" id="IPR056632">
    <property type="entry name" value="DUF7730"/>
</dbReference>
<protein>
    <recommendedName>
        <fullName evidence="1">DUF7730 domain-containing protein</fullName>
    </recommendedName>
</protein>
<name>A0A9P6G7P5_9PLEO</name>
<accession>A0A9P6G7P5</accession>
<evidence type="ECO:0000313" key="2">
    <source>
        <dbReference type="EMBL" id="KAF9730126.1"/>
    </source>
</evidence>
<keyword evidence="3" id="KW-1185">Reference proteome</keyword>
<dbReference type="EMBL" id="WJXW01000015">
    <property type="protein sequence ID" value="KAF9730126.1"/>
    <property type="molecule type" value="Genomic_DNA"/>
</dbReference>
<dbReference type="OrthoDB" id="4790878at2759"/>
<gene>
    <name evidence="2" type="ORF">PMIN01_12059</name>
</gene>
<sequence length="268" mass="31479">MSPLLRLPRELRDQVYLTALYDADGLLYEQEKDGTTKLCRRSTHRSSRRRILASLRRVFLHRAFSRSRSHRSEINQLKYVCKQLYKETKGLALSQNRIVLEHSRSVNAMERCIPLFHRWSSLRQVAIRCSSMTFESDHGKAMLMAILNYCKENVDVSVRVHIPYWPQADPNFVPRGLSYLFALRNEFAYIKRLAQTTSVSYLLDAEYEQVRMNVQVPLNLRWVPREERFNESLFERDIRRHPWLSSSSAQGAIEGLKKLAEGWFVDGL</sequence>
<feature type="domain" description="DUF7730" evidence="1">
    <location>
        <begin position="2"/>
        <end position="129"/>
    </location>
</feature>
<evidence type="ECO:0000313" key="3">
    <source>
        <dbReference type="Proteomes" id="UP000756921"/>
    </source>
</evidence>
<comment type="caution">
    <text evidence="2">The sequence shown here is derived from an EMBL/GenBank/DDBJ whole genome shotgun (WGS) entry which is preliminary data.</text>
</comment>
<dbReference type="InterPro" id="IPR038883">
    <property type="entry name" value="AN11006-like"/>
</dbReference>
<reference evidence="2" key="1">
    <citation type="journal article" date="2020" name="Mol. Plant Microbe Interact.">
        <title>Genome Sequence of the Biocontrol Agent Coniothyrium minitans strain Conio (IMI 134523).</title>
        <authorList>
            <person name="Patel D."/>
            <person name="Shittu T.A."/>
            <person name="Baroncelli R."/>
            <person name="Muthumeenakshi S."/>
            <person name="Osborne T.H."/>
            <person name="Janganan T.K."/>
            <person name="Sreenivasaprasad S."/>
        </authorList>
    </citation>
    <scope>NUCLEOTIDE SEQUENCE</scope>
    <source>
        <strain evidence="2">Conio</strain>
    </source>
</reference>